<dbReference type="EMBL" id="JANWOI010000002">
    <property type="protein sequence ID" value="MDA5193811.1"/>
    <property type="molecule type" value="Genomic_DNA"/>
</dbReference>
<feature type="binding site" evidence="14">
    <location>
        <position position="233"/>
    </location>
    <ligand>
        <name>a divalent metal cation</name>
        <dbReference type="ChEBI" id="CHEBI:60240"/>
    </ligand>
</feature>
<feature type="domain" description="2-C-methyl-D-erythritol 2,4-cyclodiphosphate synthase" evidence="15">
    <location>
        <begin position="227"/>
        <end position="379"/>
    </location>
</feature>
<dbReference type="HAMAP" id="MF_00107">
    <property type="entry name" value="IspF"/>
    <property type="match status" value="1"/>
</dbReference>
<feature type="region of interest" description="2-C-methyl-D-erythritol 4-phosphate cytidylyltransferase" evidence="14">
    <location>
        <begin position="1"/>
        <end position="226"/>
    </location>
</feature>
<dbReference type="InterPro" id="IPR018294">
    <property type="entry name" value="ISPD_synthase_CS"/>
</dbReference>
<dbReference type="CDD" id="cd02516">
    <property type="entry name" value="CDP-ME_synthetase"/>
    <property type="match status" value="1"/>
</dbReference>
<comment type="pathway">
    <text evidence="5 14">Isoprenoid biosynthesis; isopentenyl diphosphate biosynthesis via DXP pathway; isopentenyl diphosphate from 1-deoxy-D-xylulose 5-phosphate: step 2/6.</text>
</comment>
<protein>
    <recommendedName>
        <fullName evidence="14">Bifunctional enzyme IspD/IspF</fullName>
    </recommendedName>
    <domain>
        <recommendedName>
            <fullName evidence="14">2-C-methyl-D-erythritol 4-phosphate cytidylyltransferase</fullName>
            <ecNumber evidence="14">2.7.7.60</ecNumber>
        </recommendedName>
        <alternativeName>
            <fullName evidence="14">4-diphosphocytidyl-2C-methyl-D-erythritol synthase</fullName>
        </alternativeName>
        <alternativeName>
            <fullName evidence="14">MEP cytidylyltransferase</fullName>
            <shortName evidence="14">MCT</shortName>
        </alternativeName>
    </domain>
    <domain>
        <recommendedName>
            <fullName evidence="14">2-C-methyl-D-erythritol 2,4-cyclodiphosphate synthase</fullName>
            <shortName evidence="14">MECDP-synthase</shortName>
            <shortName evidence="14">MECPP-synthase</shortName>
            <shortName evidence="14">MECPS</shortName>
            <ecNumber evidence="14">4.6.1.12</ecNumber>
        </recommendedName>
    </domain>
</protein>
<evidence type="ECO:0000256" key="6">
    <source>
        <dbReference type="ARBA" id="ARBA00008480"/>
    </source>
</evidence>
<evidence type="ECO:0000256" key="1">
    <source>
        <dbReference type="ARBA" id="ARBA00000200"/>
    </source>
</evidence>
<evidence type="ECO:0000256" key="5">
    <source>
        <dbReference type="ARBA" id="ARBA00004787"/>
    </source>
</evidence>
<comment type="function">
    <text evidence="14">Bifunctional enzyme that catalyzes the formation of 4-diphosphocytidyl-2-C-methyl-D-erythritol from CTP and 2-C-methyl-D-erythritol 4-phosphate (MEP) (IspD), and catalyzes the conversion of 4-diphosphocytidyl-2-C-methyl-D-erythritol 2-phosphate (CDP-ME2P) to 2-C-methyl-D-erythritol 2,4-cyclodiphosphate (ME-CPP) with a corresponding release of cytidine 5-monophosphate (CMP) (IspF).</text>
</comment>
<dbReference type="HAMAP" id="MF_00108">
    <property type="entry name" value="IspD"/>
    <property type="match status" value="1"/>
</dbReference>
<comment type="similarity">
    <text evidence="7">Belongs to the IspD/TarI cytidylyltransferase family. IspD subfamily.</text>
</comment>
<evidence type="ECO:0000259" key="15">
    <source>
        <dbReference type="Pfam" id="PF02542"/>
    </source>
</evidence>
<feature type="site" description="Transition state stabilizer" evidence="14">
    <location>
        <position position="259"/>
    </location>
</feature>
<dbReference type="InterPro" id="IPR026596">
    <property type="entry name" value="IspD/F"/>
</dbReference>
<dbReference type="Proteomes" id="UP001141619">
    <property type="component" value="Unassembled WGS sequence"/>
</dbReference>
<comment type="caution">
    <text evidence="16">The sequence shown here is derived from an EMBL/GenBank/DDBJ whole genome shotgun (WGS) entry which is preliminary data.</text>
</comment>
<dbReference type="FunFam" id="3.90.550.10:FF:000003">
    <property type="entry name" value="2-C-methyl-D-erythritol 4-phosphate cytidylyltransferase"/>
    <property type="match status" value="1"/>
</dbReference>
<dbReference type="RefSeq" id="WP_274943505.1">
    <property type="nucleotide sequence ID" value="NZ_JANWOI010000002.1"/>
</dbReference>
<sequence length="382" mass="40661">MTTAALIVAAGRGTRFGGTSPKQYLPLLGAPLLRWTLQAFLDHPAVDHVLTVIHEDDRQLFDAAASGLSLLPPVTGGATRQLSVRAGLEALARQGVTQVLIHDAARPLVPAALIDRVLAALKDNPGALPALPVVDSLRRVTDGFVSGSVDRDGLMRAQTPQGFRLGDILATHRAADHEDFTDDAAILQASGGKVHVVMGHEETLKVTTPEDLLQVERLILNRLGDIRSASGFDVHRFTDGDHVTLCGVRVPHTQALLGHSDADVGLHALTDALLGALAEGDIGAVFPPSDPQWRGVDSAVFLAHARDRVAARGGVIAHVDVTLICERPKIGPHRDQMRGRIAEILRISLDRVSVKATTTEELGFTGRREGIAAQAMATVRLP</sequence>
<comment type="cofactor">
    <cofactor evidence="3 14">
        <name>a divalent metal cation</name>
        <dbReference type="ChEBI" id="CHEBI:60240"/>
    </cofactor>
</comment>
<comment type="caution">
    <text evidence="14">Lacks conserved residue(s) required for the propagation of feature annotation.</text>
</comment>
<dbReference type="NCBIfam" id="TIGR00453">
    <property type="entry name" value="ispD"/>
    <property type="match status" value="1"/>
</dbReference>
<evidence type="ECO:0000256" key="3">
    <source>
        <dbReference type="ARBA" id="ARBA00001968"/>
    </source>
</evidence>
<evidence type="ECO:0000256" key="9">
    <source>
        <dbReference type="ARBA" id="ARBA00022695"/>
    </source>
</evidence>
<dbReference type="SUPFAM" id="SSF53448">
    <property type="entry name" value="Nucleotide-diphospho-sugar transferases"/>
    <property type="match status" value="1"/>
</dbReference>
<evidence type="ECO:0000256" key="12">
    <source>
        <dbReference type="ARBA" id="ARBA00023239"/>
    </source>
</evidence>
<keyword evidence="12 14" id="KW-0456">Lyase</keyword>
<feature type="region of interest" description="2-C-methyl-D-erythritol 2,4-cyclodiphosphate synthase" evidence="14">
    <location>
        <begin position="227"/>
        <end position="382"/>
    </location>
</feature>
<dbReference type="HAMAP" id="MF_01520">
    <property type="entry name" value="IspDF"/>
    <property type="match status" value="1"/>
</dbReference>
<feature type="binding site" evidence="14">
    <location>
        <position position="367"/>
    </location>
    <ligand>
        <name>4-CDP-2-C-methyl-D-erythritol 2-phosphate</name>
        <dbReference type="ChEBI" id="CHEBI:57919"/>
    </ligand>
</feature>
<evidence type="ECO:0000256" key="2">
    <source>
        <dbReference type="ARBA" id="ARBA00001282"/>
    </source>
</evidence>
<dbReference type="GO" id="GO:0016114">
    <property type="term" value="P:terpenoid biosynthetic process"/>
    <property type="evidence" value="ECO:0007669"/>
    <property type="project" value="InterPro"/>
</dbReference>
<dbReference type="Pfam" id="PF01128">
    <property type="entry name" value="IspD"/>
    <property type="match status" value="1"/>
</dbReference>
<dbReference type="PROSITE" id="PS01295">
    <property type="entry name" value="ISPD"/>
    <property type="match status" value="1"/>
</dbReference>
<comment type="pathway">
    <text evidence="4 14">Isoprenoid biosynthesis; isopentenyl diphosphate biosynthesis via DXP pathway; isopentenyl diphosphate from 1-deoxy-D-xylulose 5-phosphate: step 4/6.</text>
</comment>
<dbReference type="PANTHER" id="PTHR43181">
    <property type="entry name" value="2-C-METHYL-D-ERYTHRITOL 2,4-CYCLODIPHOSPHATE SYNTHASE, CHLOROPLASTIC"/>
    <property type="match status" value="1"/>
</dbReference>
<dbReference type="EC" id="4.6.1.12" evidence="14"/>
<dbReference type="InterPro" id="IPR001228">
    <property type="entry name" value="IspD"/>
</dbReference>
<comment type="similarity">
    <text evidence="14">In the N-terminal section; belongs to the IspD/TarI cytidylyltransferase family. IspD subfamily.</text>
</comment>
<feature type="binding site" evidence="14">
    <location>
        <begin position="259"/>
        <end position="260"/>
    </location>
    <ligand>
        <name>4-CDP-2-C-methyl-D-erythritol 2-phosphate</name>
        <dbReference type="ChEBI" id="CHEBI:57919"/>
    </ligand>
</feature>
<dbReference type="GO" id="GO:0050518">
    <property type="term" value="F:2-C-methyl-D-erythritol 4-phosphate cytidylyltransferase activity"/>
    <property type="evidence" value="ECO:0007669"/>
    <property type="project" value="UniProtKB-UniRule"/>
</dbReference>
<evidence type="ECO:0000313" key="17">
    <source>
        <dbReference type="Proteomes" id="UP001141619"/>
    </source>
</evidence>
<keyword evidence="9 14" id="KW-0548">Nucleotidyltransferase</keyword>
<dbReference type="GO" id="GO:0008685">
    <property type="term" value="F:2-C-methyl-D-erythritol 2,4-cyclodiphosphate synthase activity"/>
    <property type="evidence" value="ECO:0007669"/>
    <property type="project" value="UniProtKB-UniRule"/>
</dbReference>
<feature type="binding site" evidence="14">
    <location>
        <begin position="233"/>
        <end position="235"/>
    </location>
    <ligand>
        <name>4-CDP-2-C-methyl-D-erythritol 2-phosphate</name>
        <dbReference type="ChEBI" id="CHEBI:57919"/>
    </ligand>
</feature>
<reference evidence="16" key="1">
    <citation type="submission" date="2022-08" db="EMBL/GenBank/DDBJ databases">
        <authorList>
            <person name="Vandamme P."/>
            <person name="Hettiarachchi A."/>
            <person name="Peeters C."/>
            <person name="Cnockaert M."/>
            <person name="Carlier A."/>
        </authorList>
    </citation>
    <scope>NUCLEOTIDE SEQUENCE</scope>
    <source>
        <strain evidence="16">LMG 31809</strain>
    </source>
</reference>
<keyword evidence="8 14" id="KW-0808">Transferase</keyword>
<dbReference type="Gene3D" id="3.30.1330.50">
    <property type="entry name" value="2-C-methyl-D-erythritol 2,4-cyclodiphosphate synthase"/>
    <property type="match status" value="1"/>
</dbReference>
<dbReference type="GO" id="GO:0019288">
    <property type="term" value="P:isopentenyl diphosphate biosynthetic process, methylerythritol 4-phosphate pathway"/>
    <property type="evidence" value="ECO:0007669"/>
    <property type="project" value="UniProtKB-UniRule"/>
</dbReference>
<feature type="site" description="Positions MEP for the nucleophilic attack" evidence="14">
    <location>
        <position position="151"/>
    </location>
</feature>
<dbReference type="GO" id="GO:0046872">
    <property type="term" value="F:metal ion binding"/>
    <property type="evidence" value="ECO:0007669"/>
    <property type="project" value="UniProtKB-KW"/>
</dbReference>
<dbReference type="PROSITE" id="PS01350">
    <property type="entry name" value="ISPF"/>
    <property type="match status" value="1"/>
</dbReference>
<evidence type="ECO:0000256" key="14">
    <source>
        <dbReference type="HAMAP-Rule" id="MF_01520"/>
    </source>
</evidence>
<keyword evidence="17" id="KW-1185">Reference proteome</keyword>
<evidence type="ECO:0000256" key="4">
    <source>
        <dbReference type="ARBA" id="ARBA00004709"/>
    </source>
</evidence>
<feature type="binding site" evidence="14">
    <location>
        <begin position="281"/>
        <end position="283"/>
    </location>
    <ligand>
        <name>4-CDP-2-C-methyl-D-erythritol 2-phosphate</name>
        <dbReference type="ChEBI" id="CHEBI:57919"/>
    </ligand>
</feature>
<dbReference type="InterPro" id="IPR029044">
    <property type="entry name" value="Nucleotide-diphossugar_trans"/>
</dbReference>
<dbReference type="PANTHER" id="PTHR43181:SF1">
    <property type="entry name" value="2-C-METHYL-D-ERYTHRITOL 2,4-CYCLODIPHOSPHATE SYNTHASE, CHLOROPLASTIC"/>
    <property type="match status" value="1"/>
</dbReference>
<feature type="site" description="Transition state stabilizer" evidence="14">
    <location>
        <position position="15"/>
    </location>
</feature>
<reference evidence="16" key="2">
    <citation type="journal article" date="2023" name="Syst. Appl. Microbiol.">
        <title>Govania unica gen. nov., sp. nov., a rare biosphere bacterium that represents a novel family in the class Alphaproteobacteria.</title>
        <authorList>
            <person name="Vandamme P."/>
            <person name="Peeters C."/>
            <person name="Hettiarachchi A."/>
            <person name="Cnockaert M."/>
            <person name="Carlier A."/>
        </authorList>
    </citation>
    <scope>NUCLEOTIDE SEQUENCE</scope>
    <source>
        <strain evidence="16">LMG 31809</strain>
    </source>
</reference>
<dbReference type="AlphaFoldDB" id="A0A9X3TXX1"/>
<comment type="catalytic activity">
    <reaction evidence="1 14">
        <text>4-CDP-2-C-methyl-D-erythritol 2-phosphate = 2-C-methyl-D-erythritol 2,4-cyclic diphosphate + CMP</text>
        <dbReference type="Rhea" id="RHEA:23864"/>
        <dbReference type="ChEBI" id="CHEBI:57919"/>
        <dbReference type="ChEBI" id="CHEBI:58483"/>
        <dbReference type="ChEBI" id="CHEBI:60377"/>
        <dbReference type="EC" id="4.6.1.12"/>
    </reaction>
</comment>
<feature type="site" description="Transition state stabilizer" evidence="14">
    <location>
        <position position="358"/>
    </location>
</feature>
<evidence type="ECO:0000256" key="8">
    <source>
        <dbReference type="ARBA" id="ARBA00022679"/>
    </source>
</evidence>
<dbReference type="CDD" id="cd00554">
    <property type="entry name" value="MECDP_synthase"/>
    <property type="match status" value="1"/>
</dbReference>
<evidence type="ECO:0000313" key="16">
    <source>
        <dbReference type="EMBL" id="MDA5193811.1"/>
    </source>
</evidence>
<keyword evidence="11 14" id="KW-0414">Isoprene biosynthesis</keyword>
<feature type="binding site" evidence="14">
    <location>
        <position position="235"/>
    </location>
    <ligand>
        <name>a divalent metal cation</name>
        <dbReference type="ChEBI" id="CHEBI:60240"/>
    </ligand>
</feature>
<feature type="site" description="Transition state stabilizer" evidence="14">
    <location>
        <position position="22"/>
    </location>
</feature>
<dbReference type="Pfam" id="PF02542">
    <property type="entry name" value="YgbB"/>
    <property type="match status" value="1"/>
</dbReference>
<dbReference type="SUPFAM" id="SSF69765">
    <property type="entry name" value="IpsF-like"/>
    <property type="match status" value="1"/>
</dbReference>
<evidence type="ECO:0000256" key="10">
    <source>
        <dbReference type="ARBA" id="ARBA00022723"/>
    </source>
</evidence>
<feature type="binding site" evidence="14">
    <location>
        <position position="364"/>
    </location>
    <ligand>
        <name>4-CDP-2-C-methyl-D-erythritol 2-phosphate</name>
        <dbReference type="ChEBI" id="CHEBI:57919"/>
    </ligand>
</feature>
<evidence type="ECO:0000256" key="7">
    <source>
        <dbReference type="ARBA" id="ARBA00009789"/>
    </source>
</evidence>
<dbReference type="EC" id="2.7.7.60" evidence="14"/>
<dbReference type="InterPro" id="IPR003526">
    <property type="entry name" value="MECDP_synthase"/>
</dbReference>
<feature type="binding site" evidence="14">
    <location>
        <begin position="357"/>
        <end position="360"/>
    </location>
    <ligand>
        <name>4-CDP-2-C-methyl-D-erythritol 2-phosphate</name>
        <dbReference type="ChEBI" id="CHEBI:57919"/>
    </ligand>
</feature>
<feature type="site" description="Positions MEP for the nucleophilic attack" evidence="14">
    <location>
        <position position="205"/>
    </location>
</feature>
<accession>A0A9X3TXX1</accession>
<name>A0A9X3TXX1_9PROT</name>
<proteinExistence type="inferred from homology"/>
<dbReference type="NCBIfam" id="TIGR00151">
    <property type="entry name" value="ispF"/>
    <property type="match status" value="1"/>
</dbReference>
<evidence type="ECO:0000256" key="13">
    <source>
        <dbReference type="ARBA" id="ARBA00023268"/>
    </source>
</evidence>
<comment type="similarity">
    <text evidence="14">In the C-terminal section; belongs to the IspF family.</text>
</comment>
<comment type="similarity">
    <text evidence="6">Belongs to the IspF family.</text>
</comment>
<feature type="binding site" evidence="14">
    <location>
        <position position="267"/>
    </location>
    <ligand>
        <name>a divalent metal cation</name>
        <dbReference type="ChEBI" id="CHEBI:60240"/>
    </ligand>
</feature>
<dbReference type="InterPro" id="IPR036571">
    <property type="entry name" value="MECDP_synthase_sf"/>
</dbReference>
<gene>
    <name evidence="14" type="primary">ispDF</name>
    <name evidence="16" type="ORF">NYP16_07580</name>
</gene>
<dbReference type="Gene3D" id="3.90.550.10">
    <property type="entry name" value="Spore Coat Polysaccharide Biosynthesis Protein SpsA, Chain A"/>
    <property type="match status" value="1"/>
</dbReference>
<comment type="catalytic activity">
    <reaction evidence="2 14">
        <text>2-C-methyl-D-erythritol 4-phosphate + CTP + H(+) = 4-CDP-2-C-methyl-D-erythritol + diphosphate</text>
        <dbReference type="Rhea" id="RHEA:13429"/>
        <dbReference type="ChEBI" id="CHEBI:15378"/>
        <dbReference type="ChEBI" id="CHEBI:33019"/>
        <dbReference type="ChEBI" id="CHEBI:37563"/>
        <dbReference type="ChEBI" id="CHEBI:57823"/>
        <dbReference type="ChEBI" id="CHEBI:58262"/>
        <dbReference type="EC" id="2.7.7.60"/>
    </reaction>
</comment>
<keyword evidence="10 14" id="KW-0479">Metal-binding</keyword>
<dbReference type="NCBIfam" id="NF006899">
    <property type="entry name" value="PRK09382.1"/>
    <property type="match status" value="1"/>
</dbReference>
<dbReference type="InterPro" id="IPR034683">
    <property type="entry name" value="IspD/TarI"/>
</dbReference>
<organism evidence="16 17">
    <name type="scientific">Govanella unica</name>
    <dbReference type="NCBI Taxonomy" id="2975056"/>
    <lineage>
        <taxon>Bacteria</taxon>
        <taxon>Pseudomonadati</taxon>
        <taxon>Pseudomonadota</taxon>
        <taxon>Alphaproteobacteria</taxon>
        <taxon>Emcibacterales</taxon>
        <taxon>Govanellaceae</taxon>
        <taxon>Govanella</taxon>
    </lineage>
</organism>
<keyword evidence="13 14" id="KW-0511">Multifunctional enzyme</keyword>
<evidence type="ECO:0000256" key="11">
    <source>
        <dbReference type="ARBA" id="ARBA00023229"/>
    </source>
</evidence>
<dbReference type="InterPro" id="IPR020555">
    <property type="entry name" value="MECDP_synthase_CS"/>
</dbReference>